<dbReference type="InterPro" id="IPR010024">
    <property type="entry name" value="CHP16711"/>
</dbReference>
<dbReference type="EMBL" id="JAIKTU010000004">
    <property type="protein sequence ID" value="MBY0755042.1"/>
    <property type="molecule type" value="Genomic_DNA"/>
</dbReference>
<dbReference type="Gene3D" id="2.30.30.290">
    <property type="entry name" value="YopX-like domains"/>
    <property type="match status" value="1"/>
</dbReference>
<dbReference type="RefSeq" id="WP_221860000.1">
    <property type="nucleotide sequence ID" value="NZ_JAIKTU010000004.1"/>
</dbReference>
<evidence type="ECO:0000313" key="3">
    <source>
        <dbReference type="Proteomes" id="UP001299068"/>
    </source>
</evidence>
<dbReference type="InterPro" id="IPR019096">
    <property type="entry name" value="YopX_protein"/>
</dbReference>
<comment type="caution">
    <text evidence="2">The sequence shown here is derived from an EMBL/GenBank/DDBJ whole genome shotgun (WGS) entry which is preliminary data.</text>
</comment>
<accession>A0ABS7KWU2</accession>
<dbReference type="SUPFAM" id="SSF159006">
    <property type="entry name" value="YopX-like"/>
    <property type="match status" value="1"/>
</dbReference>
<dbReference type="Proteomes" id="UP001299068">
    <property type="component" value="Unassembled WGS sequence"/>
</dbReference>
<dbReference type="Pfam" id="PF09643">
    <property type="entry name" value="YopX"/>
    <property type="match status" value="1"/>
</dbReference>
<keyword evidence="3" id="KW-1185">Reference proteome</keyword>
<evidence type="ECO:0000259" key="1">
    <source>
        <dbReference type="Pfam" id="PF09643"/>
    </source>
</evidence>
<gene>
    <name evidence="2" type="ORF">K5V21_06185</name>
</gene>
<feature type="domain" description="YopX protein" evidence="1">
    <location>
        <begin position="46"/>
        <end position="134"/>
    </location>
</feature>
<reference evidence="2 3" key="1">
    <citation type="journal article" date="2021" name="Cell Host Microbe">
        <title>in vivo commensal control of Clostridioides difficile virulence.</title>
        <authorList>
            <person name="Girinathan B.P."/>
            <person name="Dibenedetto N."/>
            <person name="Worley J.N."/>
            <person name="Peltier J."/>
            <person name="Arrieta-Ortiz M.L."/>
            <person name="Rupa Christinal Immanuel S."/>
            <person name="Lavin R."/>
            <person name="Delaney M.L."/>
            <person name="Cummins C."/>
            <person name="Hoffmann M."/>
            <person name="Luo Y."/>
            <person name="Gonzalez-Escalona N."/>
            <person name="Allard M."/>
            <person name="Onderdonk A.B."/>
            <person name="Gerber G.K."/>
            <person name="Sonenshein A.L."/>
            <person name="Baliga N."/>
            <person name="Dupuy B."/>
            <person name="Bry L."/>
        </authorList>
    </citation>
    <scope>NUCLEOTIDE SEQUENCE [LARGE SCALE GENOMIC DNA]</scope>
    <source>
        <strain evidence="2 3">DSM 599</strain>
    </source>
</reference>
<name>A0ABS7KWU2_CLOSR</name>
<sequence length="134" mass="15277">MERRIIFRGKGIDTDVWFYGGYTTEWNDDGEDSFYITDGLGAIPVKKETVGQYTGLKDKNGKEIYEGDILKHNHESVGELIRVVNYKYGMYGVDGEIIGIEGTVVTRNHIPFANILTYKYEVVGNIYENPELLK</sequence>
<protein>
    <submittedName>
        <fullName evidence="2">YopX family protein</fullName>
    </submittedName>
</protein>
<dbReference type="NCBIfam" id="TIGR01671">
    <property type="entry name" value="phage_TIGR01671"/>
    <property type="match status" value="1"/>
</dbReference>
<organism evidence="2 3">
    <name type="scientific">Clostridium sardiniense</name>
    <name type="common">Clostridium absonum</name>
    <dbReference type="NCBI Taxonomy" id="29369"/>
    <lineage>
        <taxon>Bacteria</taxon>
        <taxon>Bacillati</taxon>
        <taxon>Bacillota</taxon>
        <taxon>Clostridia</taxon>
        <taxon>Eubacteriales</taxon>
        <taxon>Clostridiaceae</taxon>
        <taxon>Clostridium</taxon>
    </lineage>
</organism>
<evidence type="ECO:0000313" key="2">
    <source>
        <dbReference type="EMBL" id="MBY0755042.1"/>
    </source>
</evidence>
<proteinExistence type="predicted"/>
<dbReference type="InterPro" id="IPR023385">
    <property type="entry name" value="YopX-like_C"/>
</dbReference>